<comment type="similarity">
    <text evidence="2">Belongs to the UPF0104 family.</text>
</comment>
<feature type="transmembrane region" description="Helical" evidence="7">
    <location>
        <begin position="254"/>
        <end position="273"/>
    </location>
</feature>
<name>A0A133UEF8_9EURY</name>
<feature type="transmembrane region" description="Helical" evidence="7">
    <location>
        <begin position="12"/>
        <end position="36"/>
    </location>
</feature>
<dbReference type="PANTHER" id="PTHR39087">
    <property type="entry name" value="UPF0104 MEMBRANE PROTEIN MJ1595"/>
    <property type="match status" value="1"/>
</dbReference>
<dbReference type="AlphaFoldDB" id="A0A133UEF8"/>
<gene>
    <name evidence="8" type="ORF">AKJ64_02890</name>
</gene>
<feature type="transmembrane region" description="Helical" evidence="7">
    <location>
        <begin position="279"/>
        <end position="302"/>
    </location>
</feature>
<accession>A0A133UEF8</accession>
<evidence type="ECO:0008006" key="10">
    <source>
        <dbReference type="Google" id="ProtNLM"/>
    </source>
</evidence>
<comment type="caution">
    <text evidence="8">The sequence shown here is derived from an EMBL/GenBank/DDBJ whole genome shotgun (WGS) entry which is preliminary data.</text>
</comment>
<evidence type="ECO:0000313" key="9">
    <source>
        <dbReference type="Proteomes" id="UP000070373"/>
    </source>
</evidence>
<evidence type="ECO:0000256" key="3">
    <source>
        <dbReference type="ARBA" id="ARBA00022475"/>
    </source>
</evidence>
<feature type="transmembrane region" description="Helical" evidence="7">
    <location>
        <begin position="48"/>
        <end position="67"/>
    </location>
</feature>
<keyword evidence="4 7" id="KW-0812">Transmembrane</keyword>
<evidence type="ECO:0000256" key="5">
    <source>
        <dbReference type="ARBA" id="ARBA00022989"/>
    </source>
</evidence>
<sequence length="349" mass="38535">MKGKEKSVRVDIKRAIIPIILAIVIIGLVSVLFFKIDMTKIVSELQEANYPLVIAAFIVYFLSAFIWSARWRVGILATGERVGIKELFPIVWGSMFVNNLTPLNRVGGDPIARPYLLKKRTKIKFRTGFSSVVGEQLFQIPVVLGLVAVGLSLRFLMEPSGILSIISIVACAGIAVFLVPFFMLIFKKKGFSEKLAGFIAKILGLMRRDTDLEDITEVLEDFRKNSRKIISSRQNALKMVGLSIMLWAVDLFRIYLILTAVGITWTLPMLFLVSTLPQIAGLLPLLPGGIGAVGGTFTAVLTSFNIDKEVAFGAMLIERSMSLLFSTLVGAGFLSYLGIKIWKEEGPKE</sequence>
<dbReference type="EMBL" id="LHXN01000045">
    <property type="protein sequence ID" value="KXA92540.1"/>
    <property type="molecule type" value="Genomic_DNA"/>
</dbReference>
<keyword evidence="6 7" id="KW-0472">Membrane</keyword>
<evidence type="ECO:0000256" key="7">
    <source>
        <dbReference type="SAM" id="Phobius"/>
    </source>
</evidence>
<dbReference type="PANTHER" id="PTHR39087:SF2">
    <property type="entry name" value="UPF0104 MEMBRANE PROTEIN MJ1595"/>
    <property type="match status" value="1"/>
</dbReference>
<evidence type="ECO:0000256" key="2">
    <source>
        <dbReference type="ARBA" id="ARBA00011061"/>
    </source>
</evidence>
<organism evidence="8 9">
    <name type="scientific">candidate division MSBL1 archaeon SCGC-AAA259E17</name>
    <dbReference type="NCBI Taxonomy" id="1698263"/>
    <lineage>
        <taxon>Archaea</taxon>
        <taxon>Methanobacteriati</taxon>
        <taxon>Methanobacteriota</taxon>
        <taxon>candidate division MSBL1</taxon>
    </lineage>
</organism>
<dbReference type="Pfam" id="PF03706">
    <property type="entry name" value="LPG_synthase_TM"/>
    <property type="match status" value="1"/>
</dbReference>
<reference evidence="8 9" key="1">
    <citation type="journal article" date="2016" name="Sci. Rep.">
        <title>Metabolic traits of an uncultured archaeal lineage -MSBL1- from brine pools of the Red Sea.</title>
        <authorList>
            <person name="Mwirichia R."/>
            <person name="Alam I."/>
            <person name="Rashid M."/>
            <person name="Vinu M."/>
            <person name="Ba-Alawi W."/>
            <person name="Anthony Kamau A."/>
            <person name="Kamanda Ngugi D."/>
            <person name="Goker M."/>
            <person name="Klenk H.P."/>
            <person name="Bajic V."/>
            <person name="Stingl U."/>
        </authorList>
    </citation>
    <scope>NUCLEOTIDE SEQUENCE [LARGE SCALE GENOMIC DNA]</scope>
    <source>
        <strain evidence="8">SCGC-AAA259E17</strain>
    </source>
</reference>
<feature type="transmembrane region" description="Helical" evidence="7">
    <location>
        <begin position="162"/>
        <end position="186"/>
    </location>
</feature>
<evidence type="ECO:0000313" key="8">
    <source>
        <dbReference type="EMBL" id="KXA92540.1"/>
    </source>
</evidence>
<keyword evidence="9" id="KW-1185">Reference proteome</keyword>
<dbReference type="InterPro" id="IPR022791">
    <property type="entry name" value="L-PG_synthase/AglD"/>
</dbReference>
<keyword evidence="5 7" id="KW-1133">Transmembrane helix</keyword>
<feature type="transmembrane region" description="Helical" evidence="7">
    <location>
        <begin position="137"/>
        <end position="156"/>
    </location>
</feature>
<feature type="transmembrane region" description="Helical" evidence="7">
    <location>
        <begin position="323"/>
        <end position="342"/>
    </location>
</feature>
<proteinExistence type="inferred from homology"/>
<evidence type="ECO:0000256" key="4">
    <source>
        <dbReference type="ARBA" id="ARBA00022692"/>
    </source>
</evidence>
<dbReference type="GO" id="GO:0005886">
    <property type="term" value="C:plasma membrane"/>
    <property type="evidence" value="ECO:0007669"/>
    <property type="project" value="UniProtKB-SubCell"/>
</dbReference>
<comment type="subcellular location">
    <subcellularLocation>
        <location evidence="1">Cell membrane</location>
        <topology evidence="1">Multi-pass membrane protein</topology>
    </subcellularLocation>
</comment>
<dbReference type="NCBIfam" id="TIGR00374">
    <property type="entry name" value="flippase-like domain"/>
    <property type="match status" value="1"/>
</dbReference>
<protein>
    <recommendedName>
        <fullName evidence="10">Flippase-like domain-containing protein</fullName>
    </recommendedName>
</protein>
<dbReference type="Proteomes" id="UP000070373">
    <property type="component" value="Unassembled WGS sequence"/>
</dbReference>
<evidence type="ECO:0000256" key="1">
    <source>
        <dbReference type="ARBA" id="ARBA00004651"/>
    </source>
</evidence>
<keyword evidence="3" id="KW-1003">Cell membrane</keyword>
<evidence type="ECO:0000256" key="6">
    <source>
        <dbReference type="ARBA" id="ARBA00023136"/>
    </source>
</evidence>